<dbReference type="Proteomes" id="UP000185924">
    <property type="component" value="Unassembled WGS sequence"/>
</dbReference>
<dbReference type="EMBL" id="FTNM01000004">
    <property type="protein sequence ID" value="SIR21324.1"/>
    <property type="molecule type" value="Genomic_DNA"/>
</dbReference>
<dbReference type="STRING" id="1077936.SAMN05421545_2720"/>
<comment type="subcellular location">
    <subcellularLocation>
        <location evidence="2">Cell membrane</location>
        <topology evidence="2">Multi-pass membrane protein</topology>
    </subcellularLocation>
</comment>
<feature type="transmembrane region" description="Helical" evidence="2">
    <location>
        <begin position="47"/>
        <end position="66"/>
    </location>
</feature>
<dbReference type="Pfam" id="PF00499">
    <property type="entry name" value="Oxidored_q3"/>
    <property type="match status" value="1"/>
</dbReference>
<dbReference type="GO" id="GO:0048038">
    <property type="term" value="F:quinone binding"/>
    <property type="evidence" value="ECO:0007669"/>
    <property type="project" value="UniProtKB-UniRule"/>
</dbReference>
<dbReference type="PANTHER" id="PTHR33269:SF17">
    <property type="entry name" value="NADH-UBIQUINONE OXIDOREDUCTASE CHAIN 6"/>
    <property type="match status" value="1"/>
</dbReference>
<gene>
    <name evidence="3" type="ORF">SAMN05421545_2720</name>
</gene>
<evidence type="ECO:0000256" key="2">
    <source>
        <dbReference type="RuleBase" id="RU004429"/>
    </source>
</evidence>
<evidence type="ECO:0000313" key="4">
    <source>
        <dbReference type="Proteomes" id="UP000185924"/>
    </source>
</evidence>
<feature type="transmembrane region" description="Helical" evidence="2">
    <location>
        <begin position="164"/>
        <end position="186"/>
    </location>
</feature>
<keyword evidence="4" id="KW-1185">Reference proteome</keyword>
<feature type="transmembrane region" description="Helical" evidence="2">
    <location>
        <begin position="109"/>
        <end position="128"/>
    </location>
</feature>
<dbReference type="InterPro" id="IPR042106">
    <property type="entry name" value="Nuo/plastoQ_OxRdtase_6_NuoJ"/>
</dbReference>
<comment type="similarity">
    <text evidence="1 2">Belongs to the complex I subunit 6 family.</text>
</comment>
<dbReference type="InterPro" id="IPR001457">
    <property type="entry name" value="NADH_UbQ/plastoQ_OxRdtase_su6"/>
</dbReference>
<sequence>MVSIISSNLTNQVFKNRRIKEKMLFYVFALLAIVSGAYMVLTRNLLYAGFSLLLTLLSVAAIYVLLFADFVAVTQLMVYVGGVLVLILFGIMLSSRVHDKSVMSENVNVGWGITIALLTLVGLSYTIWQAGFSSLPWLQQTDTDVLAGQKSTVQHIGVKLMTDFVLPFEIASLLLLIALMGAAYIATDKQKV</sequence>
<evidence type="ECO:0000313" key="3">
    <source>
        <dbReference type="EMBL" id="SIR21324.1"/>
    </source>
</evidence>
<dbReference type="Gene3D" id="1.20.120.1200">
    <property type="entry name" value="NADH-ubiquinone/plastoquinone oxidoreductase chain 6, subunit NuoJ"/>
    <property type="match status" value="1"/>
</dbReference>
<dbReference type="PANTHER" id="PTHR33269">
    <property type="entry name" value="NADH-UBIQUINONE OXIDOREDUCTASE CHAIN 6"/>
    <property type="match status" value="1"/>
</dbReference>
<reference evidence="4" key="1">
    <citation type="submission" date="2017-01" db="EMBL/GenBank/DDBJ databases">
        <authorList>
            <person name="Varghese N."/>
            <person name="Submissions S."/>
        </authorList>
    </citation>
    <scope>NUCLEOTIDE SEQUENCE [LARGE SCALE GENOMIC DNA]</scope>
    <source>
        <strain evidence="4">DM9</strain>
    </source>
</reference>
<comment type="catalytic activity">
    <reaction evidence="2">
        <text>a quinone + NADH + 5 H(+)(in) = a quinol + NAD(+) + 4 H(+)(out)</text>
        <dbReference type="Rhea" id="RHEA:57888"/>
        <dbReference type="ChEBI" id="CHEBI:15378"/>
        <dbReference type="ChEBI" id="CHEBI:24646"/>
        <dbReference type="ChEBI" id="CHEBI:57540"/>
        <dbReference type="ChEBI" id="CHEBI:57945"/>
        <dbReference type="ChEBI" id="CHEBI:132124"/>
    </reaction>
</comment>
<keyword evidence="2" id="KW-1003">Cell membrane</keyword>
<accession>A0A1N6Z3B6</accession>
<keyword evidence="2" id="KW-0812">Transmembrane</keyword>
<proteinExistence type="inferred from homology"/>
<dbReference type="AlphaFoldDB" id="A0A1N6Z3B6"/>
<dbReference type="GO" id="GO:0005886">
    <property type="term" value="C:plasma membrane"/>
    <property type="evidence" value="ECO:0007669"/>
    <property type="project" value="UniProtKB-SubCell"/>
</dbReference>
<evidence type="ECO:0000256" key="1">
    <source>
        <dbReference type="ARBA" id="ARBA00005698"/>
    </source>
</evidence>
<feature type="transmembrane region" description="Helical" evidence="2">
    <location>
        <begin position="23"/>
        <end position="41"/>
    </location>
</feature>
<dbReference type="OrthoDB" id="981464at2"/>
<keyword evidence="2" id="KW-0520">NAD</keyword>
<protein>
    <recommendedName>
        <fullName evidence="2">NADH-quinone oxidoreductase subunit J</fullName>
        <ecNumber evidence="2">7.1.1.-</ecNumber>
    </recommendedName>
</protein>
<feature type="transmembrane region" description="Helical" evidence="2">
    <location>
        <begin position="78"/>
        <end position="97"/>
    </location>
</feature>
<organism evidence="3 4">
    <name type="scientific">Pontibacter lucknowensis</name>
    <dbReference type="NCBI Taxonomy" id="1077936"/>
    <lineage>
        <taxon>Bacteria</taxon>
        <taxon>Pseudomonadati</taxon>
        <taxon>Bacteroidota</taxon>
        <taxon>Cytophagia</taxon>
        <taxon>Cytophagales</taxon>
        <taxon>Hymenobacteraceae</taxon>
        <taxon>Pontibacter</taxon>
    </lineage>
</organism>
<dbReference type="EC" id="7.1.1.-" evidence="2"/>
<keyword evidence="2" id="KW-1133">Transmembrane helix</keyword>
<name>A0A1N6Z3B6_9BACT</name>
<comment type="function">
    <text evidence="2">NDH-1 shuttles electrons from NADH, via FMN and iron-sulfur (Fe-S) centers, to quinones in the respiratory chain. Couples the redox reaction to proton translocation (for every two electrons transferred, four hydrogen ions are translocated across the cytoplasmic membrane), and thus conserves the redox energy in a proton gradient.</text>
</comment>
<dbReference type="GO" id="GO:0008137">
    <property type="term" value="F:NADH dehydrogenase (ubiquinone) activity"/>
    <property type="evidence" value="ECO:0007669"/>
    <property type="project" value="UniProtKB-UniRule"/>
</dbReference>
<keyword evidence="2" id="KW-0874">Quinone</keyword>
<keyword evidence="2" id="KW-0472">Membrane</keyword>